<dbReference type="InterPro" id="IPR036390">
    <property type="entry name" value="WH_DNA-bd_sf"/>
</dbReference>
<reference evidence="5" key="1">
    <citation type="journal article" date="2014" name="Int. J. Syst. Evol. Microbiol.">
        <title>Complete genome sequence of Corynebacterium casei LMG S-19264T (=DSM 44701T), isolated from a smear-ripened cheese.</title>
        <authorList>
            <consortium name="US DOE Joint Genome Institute (JGI-PGF)"/>
            <person name="Walter F."/>
            <person name="Albersmeier A."/>
            <person name="Kalinowski J."/>
            <person name="Ruckert C."/>
        </authorList>
    </citation>
    <scope>NUCLEOTIDE SEQUENCE</scope>
    <source>
        <strain evidence="5">JCM 3276</strain>
    </source>
</reference>
<dbReference type="Pfam" id="PF00392">
    <property type="entry name" value="GntR"/>
    <property type="match status" value="1"/>
</dbReference>
<dbReference type="PANTHER" id="PTHR43537:SF24">
    <property type="entry name" value="GLUCONATE OPERON TRANSCRIPTIONAL REPRESSOR"/>
    <property type="match status" value="1"/>
</dbReference>
<dbReference type="InterPro" id="IPR011711">
    <property type="entry name" value="GntR_C"/>
</dbReference>
<evidence type="ECO:0000259" key="4">
    <source>
        <dbReference type="PROSITE" id="PS50949"/>
    </source>
</evidence>
<dbReference type="Gene3D" id="1.10.10.10">
    <property type="entry name" value="Winged helix-like DNA-binding domain superfamily/Winged helix DNA-binding domain"/>
    <property type="match status" value="1"/>
</dbReference>
<evidence type="ECO:0000256" key="1">
    <source>
        <dbReference type="ARBA" id="ARBA00023015"/>
    </source>
</evidence>
<evidence type="ECO:0000313" key="6">
    <source>
        <dbReference type="Proteomes" id="UP000660680"/>
    </source>
</evidence>
<gene>
    <name evidence="5" type="primary">pdhR</name>
    <name evidence="5" type="ORF">GCM10010171_43490</name>
</gene>
<dbReference type="PROSITE" id="PS50949">
    <property type="entry name" value="HTH_GNTR"/>
    <property type="match status" value="1"/>
</dbReference>
<dbReference type="EMBL" id="BMRB01000003">
    <property type="protein sequence ID" value="GGS43641.1"/>
    <property type="molecule type" value="Genomic_DNA"/>
</dbReference>
<keyword evidence="2" id="KW-0238">DNA-binding</keyword>
<reference evidence="5" key="2">
    <citation type="submission" date="2020-09" db="EMBL/GenBank/DDBJ databases">
        <authorList>
            <person name="Sun Q."/>
            <person name="Ohkuma M."/>
        </authorList>
    </citation>
    <scope>NUCLEOTIDE SEQUENCE</scope>
    <source>
        <strain evidence="5">JCM 3276</strain>
    </source>
</reference>
<accession>A0A918GLP2</accession>
<proteinExistence type="predicted"/>
<dbReference type="Gene3D" id="1.20.120.530">
    <property type="entry name" value="GntR ligand-binding domain-like"/>
    <property type="match status" value="1"/>
</dbReference>
<keyword evidence="3" id="KW-0804">Transcription</keyword>
<keyword evidence="1" id="KW-0805">Transcription regulation</keyword>
<dbReference type="PANTHER" id="PTHR43537">
    <property type="entry name" value="TRANSCRIPTIONAL REGULATOR, GNTR FAMILY"/>
    <property type="match status" value="1"/>
</dbReference>
<dbReference type="SMART" id="SM00895">
    <property type="entry name" value="FCD"/>
    <property type="match status" value="1"/>
</dbReference>
<dbReference type="InterPro" id="IPR000524">
    <property type="entry name" value="Tscrpt_reg_HTH_GntR"/>
</dbReference>
<dbReference type="Proteomes" id="UP000660680">
    <property type="component" value="Unassembled WGS sequence"/>
</dbReference>
<organism evidence="5 6">
    <name type="scientific">Actinokineospora fastidiosa</name>
    <dbReference type="NCBI Taxonomy" id="1816"/>
    <lineage>
        <taxon>Bacteria</taxon>
        <taxon>Bacillati</taxon>
        <taxon>Actinomycetota</taxon>
        <taxon>Actinomycetes</taxon>
        <taxon>Pseudonocardiales</taxon>
        <taxon>Pseudonocardiaceae</taxon>
        <taxon>Actinokineospora</taxon>
    </lineage>
</organism>
<evidence type="ECO:0000256" key="3">
    <source>
        <dbReference type="ARBA" id="ARBA00023163"/>
    </source>
</evidence>
<dbReference type="GO" id="GO:0003677">
    <property type="term" value="F:DNA binding"/>
    <property type="evidence" value="ECO:0007669"/>
    <property type="project" value="UniProtKB-KW"/>
</dbReference>
<feature type="domain" description="HTH gntR-type" evidence="4">
    <location>
        <begin position="21"/>
        <end position="91"/>
    </location>
</feature>
<dbReference type="GO" id="GO:0003700">
    <property type="term" value="F:DNA-binding transcription factor activity"/>
    <property type="evidence" value="ECO:0007669"/>
    <property type="project" value="InterPro"/>
</dbReference>
<comment type="caution">
    <text evidence="5">The sequence shown here is derived from an EMBL/GenBank/DDBJ whole genome shotgun (WGS) entry which is preliminary data.</text>
</comment>
<dbReference type="Pfam" id="PF07729">
    <property type="entry name" value="FCD"/>
    <property type="match status" value="1"/>
</dbReference>
<dbReference type="InterPro" id="IPR036388">
    <property type="entry name" value="WH-like_DNA-bd_sf"/>
</dbReference>
<name>A0A918GLP2_9PSEU</name>
<dbReference type="SMART" id="SM00345">
    <property type="entry name" value="HTH_GNTR"/>
    <property type="match status" value="1"/>
</dbReference>
<sequence length="240" mass="25609">MSLRSDPDPLADALLRPVRAGNAFEETLARLLQAIRLGLAAPGERLPPERDLAARLGVSRVTLREALHALQEAGYVESRRGRYGGTFVRSLRPTHPTPPAPAFAADVEDVITLRHVLETGAAEAAASRSLDPTTRRHLRTRLAECTGAGVADYRRRDARLHLAVAAAAAAPSLTAAVADLRARLDALLDAIPPIGANIEHSDHQHRAVIDAILDGDPQAARAEMAEHLAGTATLLRGFLT</sequence>
<evidence type="ECO:0000256" key="2">
    <source>
        <dbReference type="ARBA" id="ARBA00023125"/>
    </source>
</evidence>
<protein>
    <submittedName>
        <fullName evidence="5">GntR family transcriptional regulator</fullName>
    </submittedName>
</protein>
<dbReference type="PRINTS" id="PR00035">
    <property type="entry name" value="HTHGNTR"/>
</dbReference>
<dbReference type="InterPro" id="IPR008920">
    <property type="entry name" value="TF_FadR/GntR_C"/>
</dbReference>
<dbReference type="CDD" id="cd07377">
    <property type="entry name" value="WHTH_GntR"/>
    <property type="match status" value="1"/>
</dbReference>
<keyword evidence="6" id="KW-1185">Reference proteome</keyword>
<dbReference type="SUPFAM" id="SSF48008">
    <property type="entry name" value="GntR ligand-binding domain-like"/>
    <property type="match status" value="1"/>
</dbReference>
<dbReference type="RefSeq" id="WP_189212355.1">
    <property type="nucleotide sequence ID" value="NZ_BMRB01000003.1"/>
</dbReference>
<dbReference type="AlphaFoldDB" id="A0A918GLP2"/>
<evidence type="ECO:0000313" key="5">
    <source>
        <dbReference type="EMBL" id="GGS43641.1"/>
    </source>
</evidence>
<dbReference type="SUPFAM" id="SSF46785">
    <property type="entry name" value="Winged helix' DNA-binding domain"/>
    <property type="match status" value="1"/>
</dbReference>